<evidence type="ECO:0000313" key="2">
    <source>
        <dbReference type="Proteomes" id="UP000805649"/>
    </source>
</evidence>
<sequence>MKRESPDAVNGEESQITVTEPELPMKLFYSNQPEAGSLPSSTEAWKIIIAGSVPSTSRVRCLAGMNSRKNADGPSAKEIVKKAKPK</sequence>
<proteinExistence type="predicted"/>
<name>A0ACC3YJJ8_COLTU</name>
<comment type="caution">
    <text evidence="1">The sequence shown here is derived from an EMBL/GenBank/DDBJ whole genome shotgun (WGS) entry which is preliminary data.</text>
</comment>
<gene>
    <name evidence="1" type="ORF">CTRU02_213034</name>
</gene>
<organism evidence="1 2">
    <name type="scientific">Colletotrichum truncatum</name>
    <name type="common">Anthracnose fungus</name>
    <name type="synonym">Colletotrichum capsici</name>
    <dbReference type="NCBI Taxonomy" id="5467"/>
    <lineage>
        <taxon>Eukaryota</taxon>
        <taxon>Fungi</taxon>
        <taxon>Dikarya</taxon>
        <taxon>Ascomycota</taxon>
        <taxon>Pezizomycotina</taxon>
        <taxon>Sordariomycetes</taxon>
        <taxon>Hypocreomycetidae</taxon>
        <taxon>Glomerellales</taxon>
        <taxon>Glomerellaceae</taxon>
        <taxon>Colletotrichum</taxon>
        <taxon>Colletotrichum truncatum species complex</taxon>
    </lineage>
</organism>
<dbReference type="Proteomes" id="UP000805649">
    <property type="component" value="Unassembled WGS sequence"/>
</dbReference>
<dbReference type="EMBL" id="VUJX02000009">
    <property type="protein sequence ID" value="KAL0932081.1"/>
    <property type="molecule type" value="Genomic_DNA"/>
</dbReference>
<keyword evidence="2" id="KW-1185">Reference proteome</keyword>
<protein>
    <submittedName>
        <fullName evidence="1">Uncharacterized protein</fullName>
    </submittedName>
</protein>
<evidence type="ECO:0000313" key="1">
    <source>
        <dbReference type="EMBL" id="KAL0932081.1"/>
    </source>
</evidence>
<accession>A0ACC3YJJ8</accession>
<reference evidence="1 2" key="1">
    <citation type="journal article" date="2020" name="Phytopathology">
        <title>Genome Sequence Resources of Colletotrichum truncatum, C. plurivorum, C. musicola, and C. sojae: Four Species Pathogenic to Soybean (Glycine max).</title>
        <authorList>
            <person name="Rogerio F."/>
            <person name="Boufleur T.R."/>
            <person name="Ciampi-Guillardi M."/>
            <person name="Sukno S.A."/>
            <person name="Thon M.R."/>
            <person name="Massola Junior N.S."/>
            <person name="Baroncelli R."/>
        </authorList>
    </citation>
    <scope>NUCLEOTIDE SEQUENCE [LARGE SCALE GENOMIC DNA]</scope>
    <source>
        <strain evidence="1 2">CMES1059</strain>
    </source>
</reference>